<dbReference type="Proteomes" id="UP000078492">
    <property type="component" value="Unassembled WGS sequence"/>
</dbReference>
<organism evidence="1 2">
    <name type="scientific">Trachymyrmex cornetzi</name>
    <dbReference type="NCBI Taxonomy" id="471704"/>
    <lineage>
        <taxon>Eukaryota</taxon>
        <taxon>Metazoa</taxon>
        <taxon>Ecdysozoa</taxon>
        <taxon>Arthropoda</taxon>
        <taxon>Hexapoda</taxon>
        <taxon>Insecta</taxon>
        <taxon>Pterygota</taxon>
        <taxon>Neoptera</taxon>
        <taxon>Endopterygota</taxon>
        <taxon>Hymenoptera</taxon>
        <taxon>Apocrita</taxon>
        <taxon>Aculeata</taxon>
        <taxon>Formicoidea</taxon>
        <taxon>Formicidae</taxon>
        <taxon>Myrmicinae</taxon>
        <taxon>Trachymyrmex</taxon>
    </lineage>
</organism>
<keyword evidence="2" id="KW-1185">Reference proteome</keyword>
<protein>
    <submittedName>
        <fullName evidence="1">Uncharacterized protein</fullName>
    </submittedName>
</protein>
<dbReference type="EMBL" id="KQ978878">
    <property type="protein sequence ID" value="KYN27863.1"/>
    <property type="molecule type" value="Genomic_DNA"/>
</dbReference>
<reference evidence="1 2" key="1">
    <citation type="submission" date="2015-09" db="EMBL/GenBank/DDBJ databases">
        <title>Trachymyrmex cornetzi WGS genome.</title>
        <authorList>
            <person name="Nygaard S."/>
            <person name="Hu H."/>
            <person name="Boomsma J."/>
            <person name="Zhang G."/>
        </authorList>
    </citation>
    <scope>NUCLEOTIDE SEQUENCE [LARGE SCALE GENOMIC DNA]</scope>
    <source>
        <strain evidence="1">Tcor2-1</strain>
        <tissue evidence="1">Whole body</tissue>
    </source>
</reference>
<name>A0A151JN59_9HYME</name>
<evidence type="ECO:0000313" key="1">
    <source>
        <dbReference type="EMBL" id="KYN27863.1"/>
    </source>
</evidence>
<gene>
    <name evidence="1" type="ORF">ALC57_02727</name>
</gene>
<evidence type="ECO:0000313" key="2">
    <source>
        <dbReference type="Proteomes" id="UP000078492"/>
    </source>
</evidence>
<sequence>MHITWFFSVLPVSNTQICHERILTEDLLYTIYTNSISHIQLYAQLTINIKHASLKLVNVKR</sequence>
<accession>A0A151JN59</accession>
<proteinExistence type="predicted"/>
<dbReference type="AlphaFoldDB" id="A0A151JN59"/>